<feature type="compositionally biased region" description="Low complexity" evidence="1">
    <location>
        <begin position="38"/>
        <end position="52"/>
    </location>
</feature>
<dbReference type="OMA" id="HEIYLTF"/>
<accession>A0A1V6YWE7</accession>
<gene>
    <name evidence="2" type="ORF">PENNAL_c0009G11307</name>
</gene>
<dbReference type="EMBL" id="MOOB01000009">
    <property type="protein sequence ID" value="OQE91492.1"/>
    <property type="molecule type" value="Genomic_DNA"/>
</dbReference>
<reference evidence="3" key="1">
    <citation type="journal article" date="2017" name="Nat. Microbiol.">
        <title>Global analysis of biosynthetic gene clusters reveals vast potential of secondary metabolite production in Penicillium species.</title>
        <authorList>
            <person name="Nielsen J.C."/>
            <person name="Grijseels S."/>
            <person name="Prigent S."/>
            <person name="Ji B."/>
            <person name="Dainat J."/>
            <person name="Nielsen K.F."/>
            <person name="Frisvad J.C."/>
            <person name="Workman M."/>
            <person name="Nielsen J."/>
        </authorList>
    </citation>
    <scope>NUCLEOTIDE SEQUENCE [LARGE SCALE GENOMIC DNA]</scope>
    <source>
        <strain evidence="3">IBT 13039</strain>
    </source>
</reference>
<protein>
    <submittedName>
        <fullName evidence="2">Uncharacterized protein</fullName>
    </submittedName>
</protein>
<evidence type="ECO:0000313" key="3">
    <source>
        <dbReference type="Proteomes" id="UP000191691"/>
    </source>
</evidence>
<evidence type="ECO:0000313" key="2">
    <source>
        <dbReference type="EMBL" id="OQE91492.1"/>
    </source>
</evidence>
<sequence>MAGLSLGPPETPTKKERAPLPGTKTLLDDSRFTLDYESSPSPSSMSSSSPSPIHLVTPITRELANILYPPTKDEQIVNSALIVFLNALTIHFRLSSKWTLHRKPFTATFKNAKFEARTDGYLDSPGGKPRVLIEVKPVLRSLNLLAIQMQESAQMVAWIKSDTESAQKRNTTRFHISQDRHLVYVTVARYDQKYLEYLVHGKLSQDDKDNDDKNLSFMIMDQYGPWDTTDRAHMRRLGPLLLAITLRAERESQQEKIEKK</sequence>
<evidence type="ECO:0000256" key="1">
    <source>
        <dbReference type="SAM" id="MobiDB-lite"/>
    </source>
</evidence>
<keyword evidence="3" id="KW-1185">Reference proteome</keyword>
<feature type="region of interest" description="Disordered" evidence="1">
    <location>
        <begin position="1"/>
        <end position="52"/>
    </location>
</feature>
<dbReference type="STRING" id="60175.A0A1V6YWE7"/>
<dbReference type="Proteomes" id="UP000191691">
    <property type="component" value="Unassembled WGS sequence"/>
</dbReference>
<organism evidence="2 3">
    <name type="scientific">Penicillium nalgiovense</name>
    <dbReference type="NCBI Taxonomy" id="60175"/>
    <lineage>
        <taxon>Eukaryota</taxon>
        <taxon>Fungi</taxon>
        <taxon>Dikarya</taxon>
        <taxon>Ascomycota</taxon>
        <taxon>Pezizomycotina</taxon>
        <taxon>Eurotiomycetes</taxon>
        <taxon>Eurotiomycetidae</taxon>
        <taxon>Eurotiales</taxon>
        <taxon>Aspergillaceae</taxon>
        <taxon>Penicillium</taxon>
    </lineage>
</organism>
<proteinExistence type="predicted"/>
<comment type="caution">
    <text evidence="2">The sequence shown here is derived from an EMBL/GenBank/DDBJ whole genome shotgun (WGS) entry which is preliminary data.</text>
</comment>
<dbReference type="AlphaFoldDB" id="A0A1V6YWE7"/>
<name>A0A1V6YWE7_PENNA</name>